<dbReference type="InterPro" id="IPR016137">
    <property type="entry name" value="RGS"/>
</dbReference>
<dbReference type="VEuPathDB" id="FungiDB:F9C07_2102639"/>
<evidence type="ECO:0000259" key="1">
    <source>
        <dbReference type="PROSITE" id="PS50132"/>
    </source>
</evidence>
<dbReference type="PANTHER" id="PTHR10845">
    <property type="entry name" value="REGULATOR OF G PROTEIN SIGNALING"/>
    <property type="match status" value="1"/>
</dbReference>
<dbReference type="Pfam" id="PF00615">
    <property type="entry name" value="RGS"/>
    <property type="match status" value="1"/>
</dbReference>
<dbReference type="InterPro" id="IPR036305">
    <property type="entry name" value="RGS_sf"/>
</dbReference>
<proteinExistence type="predicted"/>
<dbReference type="Proteomes" id="UP000325434">
    <property type="component" value="Unassembled WGS sequence"/>
</dbReference>
<evidence type="ECO:0000313" key="2">
    <source>
        <dbReference type="EMBL" id="KAB8243951.1"/>
    </source>
</evidence>
<reference evidence="2" key="1">
    <citation type="submission" date="2019-04" db="EMBL/GenBank/DDBJ databases">
        <title>Friends and foes A comparative genomics study of 23 Aspergillus species from section Flavi.</title>
        <authorList>
            <consortium name="DOE Joint Genome Institute"/>
            <person name="Kjaerbolling I."/>
            <person name="Vesth T."/>
            <person name="Frisvad J.C."/>
            <person name="Nybo J.L."/>
            <person name="Theobald S."/>
            <person name="Kildgaard S."/>
            <person name="Isbrandt T."/>
            <person name="Kuo A."/>
            <person name="Sato A."/>
            <person name="Lyhne E.K."/>
            <person name="Kogle M.E."/>
            <person name="Wiebenga A."/>
            <person name="Kun R.S."/>
            <person name="Lubbers R.J."/>
            <person name="Makela M.R."/>
            <person name="Barry K."/>
            <person name="Chovatia M."/>
            <person name="Clum A."/>
            <person name="Daum C."/>
            <person name="Haridas S."/>
            <person name="He G."/>
            <person name="LaButti K."/>
            <person name="Lipzen A."/>
            <person name="Mondo S."/>
            <person name="Riley R."/>
            <person name="Salamov A."/>
            <person name="Simmons B.A."/>
            <person name="Magnuson J.K."/>
            <person name="Henrissat B."/>
            <person name="Mortensen U.H."/>
            <person name="Larsen T.O."/>
            <person name="Devries R.P."/>
            <person name="Grigoriev I.V."/>
            <person name="Machida M."/>
            <person name="Baker S.E."/>
            <person name="Andersen M.R."/>
        </authorList>
    </citation>
    <scope>NUCLEOTIDE SEQUENCE [LARGE SCALE GENOMIC DNA]</scope>
    <source>
        <strain evidence="2">CBS 121.62</strain>
    </source>
</reference>
<dbReference type="CDD" id="cd07440">
    <property type="entry name" value="RGS"/>
    <property type="match status" value="1"/>
</dbReference>
<dbReference type="VEuPathDB" id="FungiDB:AFLA_001630"/>
<dbReference type="Gene3D" id="1.10.167.10">
    <property type="entry name" value="Regulator of G-protein Signalling 4, domain 2"/>
    <property type="match status" value="1"/>
</dbReference>
<dbReference type="SMART" id="SM00315">
    <property type="entry name" value="RGS"/>
    <property type="match status" value="1"/>
</dbReference>
<dbReference type="PROSITE" id="PS50132">
    <property type="entry name" value="RGS"/>
    <property type="match status" value="1"/>
</dbReference>
<protein>
    <recommendedName>
        <fullName evidence="1">RGS domain-containing protein</fullName>
    </recommendedName>
</protein>
<gene>
    <name evidence="2" type="ORF">BDV35DRAFT_361347</name>
</gene>
<organism evidence="2">
    <name type="scientific">Aspergillus flavus</name>
    <dbReference type="NCBI Taxonomy" id="5059"/>
    <lineage>
        <taxon>Eukaryota</taxon>
        <taxon>Fungi</taxon>
        <taxon>Dikarya</taxon>
        <taxon>Ascomycota</taxon>
        <taxon>Pezizomycotina</taxon>
        <taxon>Eurotiomycetes</taxon>
        <taxon>Eurotiomycetidae</taxon>
        <taxon>Eurotiales</taxon>
        <taxon>Aspergillaceae</taxon>
        <taxon>Aspergillus</taxon>
        <taxon>Aspergillus subgen. Circumdati</taxon>
    </lineage>
</organism>
<name>A0A5N6GNJ9_ASPFL</name>
<sequence>MPARMTLAIACFPKAVPTFDNVLNDNAPYPYTLKSFRDYVSQSHCSEPLEFLEDLKRYKQKYHSALGLNSSRRPSRPSLTPQLLLTWRKIISVYILPGSSRELNLSTEERDSLLQYNDTSFPPSPCLIEEAVTRISQSFESSIFLPYLTSRALLLHTISSEDTYLDEDRVGMIYDKVAISTTESDMTDSSSEITSTTAHMDEKGWRDSKGVVFKKLLSFLVQPAKSIRAYQRASRASSRTVDRWSRL</sequence>
<accession>A0A5N6GNJ9</accession>
<dbReference type="SUPFAM" id="SSF48097">
    <property type="entry name" value="Regulator of G-protein signaling, RGS"/>
    <property type="match status" value="1"/>
</dbReference>
<dbReference type="InterPro" id="IPR044926">
    <property type="entry name" value="RGS_subdomain_2"/>
</dbReference>
<feature type="domain" description="RGS" evidence="1">
    <location>
        <begin position="36"/>
        <end position="150"/>
    </location>
</feature>
<dbReference type="AlphaFoldDB" id="A0A5N6GNJ9"/>
<dbReference type="EMBL" id="ML734634">
    <property type="protein sequence ID" value="KAB8243951.1"/>
    <property type="molecule type" value="Genomic_DNA"/>
</dbReference>
<dbReference type="PANTHER" id="PTHR10845:SF267">
    <property type="entry name" value="REGULATOR OF G PROTEIN SIGNALING DOMAIN PROTEIN (AFU_ORTHOLOGUE AFUA_6G06860)"/>
    <property type="match status" value="1"/>
</dbReference>